<dbReference type="AlphaFoldDB" id="A0A1J1HJW3"/>
<dbReference type="EMBL" id="CVRI01000001">
    <property type="protein sequence ID" value="CRK86537.1"/>
    <property type="molecule type" value="Genomic_DNA"/>
</dbReference>
<evidence type="ECO:0000313" key="2">
    <source>
        <dbReference type="Proteomes" id="UP000183832"/>
    </source>
</evidence>
<accession>A0A1J1HJW3</accession>
<keyword evidence="2" id="KW-1185">Reference proteome</keyword>
<organism evidence="1 2">
    <name type="scientific">Clunio marinus</name>
    <dbReference type="NCBI Taxonomy" id="568069"/>
    <lineage>
        <taxon>Eukaryota</taxon>
        <taxon>Metazoa</taxon>
        <taxon>Ecdysozoa</taxon>
        <taxon>Arthropoda</taxon>
        <taxon>Hexapoda</taxon>
        <taxon>Insecta</taxon>
        <taxon>Pterygota</taxon>
        <taxon>Neoptera</taxon>
        <taxon>Endopterygota</taxon>
        <taxon>Diptera</taxon>
        <taxon>Nematocera</taxon>
        <taxon>Chironomoidea</taxon>
        <taxon>Chironomidae</taxon>
        <taxon>Clunio</taxon>
    </lineage>
</organism>
<dbReference type="Proteomes" id="UP000183832">
    <property type="component" value="Unassembled WGS sequence"/>
</dbReference>
<name>A0A1J1HJW3_9DIPT</name>
<gene>
    <name evidence="1" type="ORF">CLUMA_CG000280</name>
</gene>
<protein>
    <submittedName>
        <fullName evidence="1">CLUMA_CG000280, isoform A</fullName>
    </submittedName>
</protein>
<sequence length="107" mass="12783">MKNIENTIFDNYMRIPLYNFRMFIIILESDIRKSISFSTPAYFAKIQLLEIPSKNSKYQAELYLERAEISSFQCSAIYNRKGFHLVIQSVIEYNITKWQVIHYNLKS</sequence>
<proteinExistence type="predicted"/>
<reference evidence="1 2" key="1">
    <citation type="submission" date="2015-04" db="EMBL/GenBank/DDBJ databases">
        <authorList>
            <person name="Syromyatnikov M.Y."/>
            <person name="Popov V.N."/>
        </authorList>
    </citation>
    <scope>NUCLEOTIDE SEQUENCE [LARGE SCALE GENOMIC DNA]</scope>
</reference>
<evidence type="ECO:0000313" key="1">
    <source>
        <dbReference type="EMBL" id="CRK86537.1"/>
    </source>
</evidence>